<dbReference type="GO" id="GO:0000026">
    <property type="term" value="F:alpha-1,2-mannosyltransferase activity"/>
    <property type="evidence" value="ECO:0007669"/>
    <property type="project" value="TreeGrafter"/>
</dbReference>
<comment type="similarity">
    <text evidence="3">Belongs to the MNN1/MNT family.</text>
</comment>
<evidence type="ECO:0000256" key="3">
    <source>
        <dbReference type="ARBA" id="ARBA00009105"/>
    </source>
</evidence>
<comment type="caution">
    <text evidence="13">The sequence shown here is derived from an EMBL/GenBank/DDBJ whole genome shotgun (WGS) entry which is preliminary data.</text>
</comment>
<dbReference type="GO" id="GO:0046354">
    <property type="term" value="P:mannan biosynthetic process"/>
    <property type="evidence" value="ECO:0007669"/>
    <property type="project" value="TreeGrafter"/>
</dbReference>
<dbReference type="GO" id="GO:0000139">
    <property type="term" value="C:Golgi membrane"/>
    <property type="evidence" value="ECO:0007669"/>
    <property type="project" value="UniProtKB-SubCell"/>
</dbReference>
<evidence type="ECO:0000256" key="5">
    <source>
        <dbReference type="ARBA" id="ARBA00022692"/>
    </source>
</evidence>
<evidence type="ECO:0000256" key="11">
    <source>
        <dbReference type="SAM" id="MobiDB-lite"/>
    </source>
</evidence>
<keyword evidence="4" id="KW-0808">Transferase</keyword>
<feature type="region of interest" description="Disordered" evidence="11">
    <location>
        <begin position="43"/>
        <end position="63"/>
    </location>
</feature>
<comment type="subcellular location">
    <subcellularLocation>
        <location evidence="10">Endomembrane system</location>
        <topology evidence="10">Single-pass membrane protein</topology>
    </subcellularLocation>
    <subcellularLocation>
        <location evidence="1">Golgi apparatus membrane</location>
    </subcellularLocation>
    <subcellularLocation>
        <location evidence="2">Membrane</location>
        <topology evidence="2">Single-pass type II membrane protein</topology>
    </subcellularLocation>
</comment>
<dbReference type="AlphaFoldDB" id="A0A8T1VK34"/>
<dbReference type="PANTHER" id="PTHR31646:SF1">
    <property type="entry name" value="ALPHA-1,2-MANNOSYLTRANSFERASE MNN2"/>
    <property type="match status" value="1"/>
</dbReference>
<keyword evidence="7 12" id="KW-1133">Transmembrane helix</keyword>
<evidence type="ECO:0000256" key="6">
    <source>
        <dbReference type="ARBA" id="ARBA00022968"/>
    </source>
</evidence>
<keyword evidence="14" id="KW-1185">Reference proteome</keyword>
<dbReference type="PANTHER" id="PTHR31646">
    <property type="entry name" value="ALPHA-1,2-MANNOSYLTRANSFERASE MNN2"/>
    <property type="match status" value="1"/>
</dbReference>
<evidence type="ECO:0008006" key="15">
    <source>
        <dbReference type="Google" id="ProtNLM"/>
    </source>
</evidence>
<dbReference type="EMBL" id="JAGDFM010000237">
    <property type="protein sequence ID" value="KAG7381635.1"/>
    <property type="molecule type" value="Genomic_DNA"/>
</dbReference>
<dbReference type="InterPro" id="IPR022751">
    <property type="entry name" value="Alpha_mannosyltransferase"/>
</dbReference>
<keyword evidence="5 12" id="KW-0812">Transmembrane</keyword>
<accession>A0A8T1VK34</accession>
<evidence type="ECO:0000256" key="7">
    <source>
        <dbReference type="ARBA" id="ARBA00022989"/>
    </source>
</evidence>
<proteinExistence type="inferred from homology"/>
<dbReference type="Pfam" id="PF11051">
    <property type="entry name" value="Mannosyl_trans3"/>
    <property type="match status" value="1"/>
</dbReference>
<evidence type="ECO:0000256" key="2">
    <source>
        <dbReference type="ARBA" id="ARBA00004606"/>
    </source>
</evidence>
<keyword evidence="9 12" id="KW-0472">Membrane</keyword>
<organism evidence="13 14">
    <name type="scientific">Phytophthora pseudosyringae</name>
    <dbReference type="NCBI Taxonomy" id="221518"/>
    <lineage>
        <taxon>Eukaryota</taxon>
        <taxon>Sar</taxon>
        <taxon>Stramenopiles</taxon>
        <taxon>Oomycota</taxon>
        <taxon>Peronosporomycetes</taxon>
        <taxon>Peronosporales</taxon>
        <taxon>Peronosporaceae</taxon>
        <taxon>Phytophthora</taxon>
    </lineage>
</organism>
<evidence type="ECO:0000256" key="8">
    <source>
        <dbReference type="ARBA" id="ARBA00023034"/>
    </source>
</evidence>
<sequence>MPTARPGRRRWLPRVLLSVGIVYGFLVLLWSNNRLADLVPTSRLSASRTPRPKFGDEDVAPVTRKPLPVARKKSFPRLVLSPQGRAAMRKGGQPKAKVATASETVAQRNETQQTRDDLKVVEARLAKEAESHAKTVRNFPRGEASKRSLRCVGWKATGDCSPNGPRLPDKDHSCTTRVLAGASGYCEVEDADSGQRFRVGRRYCNSLKPEAVFRCSDATTFATFPALAKEALDKALEPGFALPNVGESMSHPRDGIVMAIYPKLMASAYATIRVLRDVGCKLPLEIWFVPREMRNHPADMKTLHELAATGGMPEISFHEVTDFAATGFRVKVHAIYNSHFERVLFLDADNVPVRDPSFLFELREFQETGAVFWPDFWHPTNSIFNIHSQSLIWELLDIPFANMFEQESGQLLVDRRRHAARLELARHYAFQRSDIFDRMKLVHGDKDLFRLAWLKQLTPFHMIRHPPAVAGKVINESFCGMTMVQHDTKGNVLFLHRNSNKLTGVARRGDSDNVAEAVRRATEKLASKNPLGRQTPKFKEIQEELKLIEATPSKTQLAQESDGYPDPAIWTHLLSFKNTSRRVNYVIETYNALPEFSKDQHCYGQRNFGKNPNFYVLKFADLSFSGLEADVRRYATEAADRRQQLLNHP</sequence>
<evidence type="ECO:0000313" key="13">
    <source>
        <dbReference type="EMBL" id="KAG7381635.1"/>
    </source>
</evidence>
<dbReference type="OrthoDB" id="430354at2759"/>
<evidence type="ECO:0000256" key="4">
    <source>
        <dbReference type="ARBA" id="ARBA00022679"/>
    </source>
</evidence>
<evidence type="ECO:0000256" key="9">
    <source>
        <dbReference type="ARBA" id="ARBA00023136"/>
    </source>
</evidence>
<evidence type="ECO:0000256" key="10">
    <source>
        <dbReference type="ARBA" id="ARBA00037847"/>
    </source>
</evidence>
<gene>
    <name evidence="13" type="ORF">PHYPSEUDO_005793</name>
</gene>
<feature type="transmembrane region" description="Helical" evidence="12">
    <location>
        <begin position="12"/>
        <end position="31"/>
    </location>
</feature>
<evidence type="ECO:0000313" key="14">
    <source>
        <dbReference type="Proteomes" id="UP000694044"/>
    </source>
</evidence>
<keyword evidence="8" id="KW-0333">Golgi apparatus</keyword>
<evidence type="ECO:0000256" key="1">
    <source>
        <dbReference type="ARBA" id="ARBA00004394"/>
    </source>
</evidence>
<name>A0A8T1VK34_9STRA</name>
<evidence type="ECO:0000256" key="12">
    <source>
        <dbReference type="SAM" id="Phobius"/>
    </source>
</evidence>
<reference evidence="13" key="1">
    <citation type="submission" date="2021-02" db="EMBL/GenBank/DDBJ databases">
        <authorList>
            <person name="Palmer J.M."/>
        </authorList>
    </citation>
    <scope>NUCLEOTIDE SEQUENCE</scope>
    <source>
        <strain evidence="13">SCRP734</strain>
    </source>
</reference>
<keyword evidence="6" id="KW-0735">Signal-anchor</keyword>
<dbReference type="Proteomes" id="UP000694044">
    <property type="component" value="Unassembled WGS sequence"/>
</dbReference>
<protein>
    <recommendedName>
        <fullName evidence="15">Nucleotide-diphospho-sugar transferase</fullName>
    </recommendedName>
</protein>